<dbReference type="EMBL" id="BSYO01000006">
    <property type="protein sequence ID" value="GMH06864.1"/>
    <property type="molecule type" value="Genomic_DNA"/>
</dbReference>
<evidence type="ECO:0000313" key="1">
    <source>
        <dbReference type="EMBL" id="GMH06864.1"/>
    </source>
</evidence>
<comment type="caution">
    <text evidence="1">The sequence shown here is derived from an EMBL/GenBank/DDBJ whole genome shotgun (WGS) entry which is preliminary data.</text>
</comment>
<accession>A0AAD3S9W9</accession>
<protein>
    <submittedName>
        <fullName evidence="1">Uncharacterized protein</fullName>
    </submittedName>
</protein>
<keyword evidence="2" id="KW-1185">Reference proteome</keyword>
<name>A0AAD3S9W9_NEPGR</name>
<dbReference type="Proteomes" id="UP001279734">
    <property type="component" value="Unassembled WGS sequence"/>
</dbReference>
<organism evidence="1 2">
    <name type="scientific">Nepenthes gracilis</name>
    <name type="common">Slender pitcher plant</name>
    <dbReference type="NCBI Taxonomy" id="150966"/>
    <lineage>
        <taxon>Eukaryota</taxon>
        <taxon>Viridiplantae</taxon>
        <taxon>Streptophyta</taxon>
        <taxon>Embryophyta</taxon>
        <taxon>Tracheophyta</taxon>
        <taxon>Spermatophyta</taxon>
        <taxon>Magnoliopsida</taxon>
        <taxon>eudicotyledons</taxon>
        <taxon>Gunneridae</taxon>
        <taxon>Pentapetalae</taxon>
        <taxon>Caryophyllales</taxon>
        <taxon>Nepenthaceae</taxon>
        <taxon>Nepenthes</taxon>
    </lineage>
</organism>
<proteinExistence type="predicted"/>
<reference evidence="1" key="1">
    <citation type="submission" date="2023-05" db="EMBL/GenBank/DDBJ databases">
        <title>Nepenthes gracilis genome sequencing.</title>
        <authorList>
            <person name="Fukushima K."/>
        </authorList>
    </citation>
    <scope>NUCLEOTIDE SEQUENCE</scope>
    <source>
        <strain evidence="1">SING2019-196</strain>
    </source>
</reference>
<dbReference type="AlphaFoldDB" id="A0AAD3S9W9"/>
<sequence>MRLFIGALSNLYEAVGNNWTAVSSQFFFLFGGNTKPFQSIPKLENMRNYAQQTEIRHWLDHQLREIVPPFFSVDGLFSVFTLLNVSRYSSSANPLLSVLKWAIFENLDAGDFGLPPTREGKIECRRSSGIDFGWGGLSGGDARIFEIVKQERSVEDS</sequence>
<gene>
    <name evidence="1" type="ORF">Nepgr_008704</name>
</gene>
<evidence type="ECO:0000313" key="2">
    <source>
        <dbReference type="Proteomes" id="UP001279734"/>
    </source>
</evidence>